<feature type="transmembrane region" description="Helical" evidence="1">
    <location>
        <begin position="372"/>
        <end position="390"/>
    </location>
</feature>
<dbReference type="KEGG" id="hgi:ABY42_10790"/>
<feature type="transmembrane region" description="Helical" evidence="1">
    <location>
        <begin position="145"/>
        <end position="162"/>
    </location>
</feature>
<dbReference type="EMBL" id="CP011947">
    <property type="protein sequence ID" value="AKU08191.1"/>
    <property type="molecule type" value="Genomic_DNA"/>
</dbReference>
<name>A0A0K1IUQ0_HALGI</name>
<reference evidence="3" key="1">
    <citation type="journal article" date="2015" name="J. Biotechnol.">
        <title>Complete genome sequence of Haloferax gibbonsii strain ARA6, a potential producer of polyhydroxyalkanoates and halocins isolated from Araruama, Rio de Janeiro, Brasil.</title>
        <authorList>
            <person name="Pinto L.H."/>
            <person name="D'Alincourt Carvalho-Assef A.P."/>
            <person name="Vieira R.P."/>
            <person name="Clementino M.M."/>
            <person name="Albano R.M."/>
        </authorList>
    </citation>
    <scope>NUCLEOTIDE SEQUENCE [LARGE SCALE GENOMIC DNA]</scope>
    <source>
        <strain evidence="3">ARA6</strain>
    </source>
</reference>
<dbReference type="AlphaFoldDB" id="A0A0K1IUQ0"/>
<keyword evidence="1" id="KW-0472">Membrane</keyword>
<accession>A0A0K1IUQ0</accession>
<sequence>MSNGRRRGFVILIAGVALAFALRALPLYWSSLPSTLDGFDYAWLAKTATETGSLPLTQRADNLVFSTYLSVVSLVTDAVPVRAIQPLATVVGGVICFVGGVVARRVLRDSGSSDGTATAVGAVTATLLAIQGLFLRRTTVPDEEILGILLVITLAFCLHLALRSRLRRWWLVVGLLLVVFPMTHTFSTFIAALVVTALVVRHVSVRLSLRSVLGPGVLAVAFWAYMFSYYRFAESSTTLSVPYVNRVMAYPGLFLAWLILLAIGIVWVQQTGRRVKQISYLAVVGSFFGIVGLNAVSPIFPGTTQTPPLILGLVAILGVFAVTAAFGLELFESYRGGAIPTAMFLAPVTIIGFGLTASLTPEYYDTVMRAQTFLHIPAAMLVGVVLVRLLQAASGSTAGRTLRLGLVALVLVSTVATAPLAYLTMDTATVPSTTYESEFDGVRFASTHTDSPWLSDHSLTRVGANYFKAQVGYSAVANWLSGGPSPDCLVISQRSWTTTGAHLFPNAPETVSATAYAEWTATRNVVYANTGNDPVVVSRPVGNATCAAATNRTV</sequence>
<feature type="transmembrane region" description="Helical" evidence="1">
    <location>
        <begin position="280"/>
        <end position="297"/>
    </location>
</feature>
<feature type="transmembrane region" description="Helical" evidence="1">
    <location>
        <begin position="168"/>
        <end position="200"/>
    </location>
</feature>
<evidence type="ECO:0000256" key="1">
    <source>
        <dbReference type="SAM" id="Phobius"/>
    </source>
</evidence>
<proteinExistence type="predicted"/>
<gene>
    <name evidence="2" type="ORF">ABY42_10790</name>
</gene>
<keyword evidence="1" id="KW-1133">Transmembrane helix</keyword>
<dbReference type="RefSeq" id="WP_231608274.1">
    <property type="nucleotide sequence ID" value="NZ_CP011947.1"/>
</dbReference>
<evidence type="ECO:0000313" key="3">
    <source>
        <dbReference type="Proteomes" id="UP000066124"/>
    </source>
</evidence>
<dbReference type="PATRIC" id="fig|35746.4.peg.2322"/>
<evidence type="ECO:0008006" key="4">
    <source>
        <dbReference type="Google" id="ProtNLM"/>
    </source>
</evidence>
<feature type="transmembrane region" description="Helical" evidence="1">
    <location>
        <begin position="309"/>
        <end position="331"/>
    </location>
</feature>
<evidence type="ECO:0000313" key="2">
    <source>
        <dbReference type="EMBL" id="AKU08191.1"/>
    </source>
</evidence>
<feature type="transmembrane region" description="Helical" evidence="1">
    <location>
        <begin position="402"/>
        <end position="423"/>
    </location>
</feature>
<feature type="transmembrane region" description="Helical" evidence="1">
    <location>
        <begin position="338"/>
        <end position="360"/>
    </location>
</feature>
<feature type="transmembrane region" description="Helical" evidence="1">
    <location>
        <begin position="212"/>
        <end position="230"/>
    </location>
</feature>
<keyword evidence="1" id="KW-0812">Transmembrane</keyword>
<protein>
    <recommendedName>
        <fullName evidence="4">Sodium/phosphate symporter</fullName>
    </recommendedName>
</protein>
<feature type="transmembrane region" description="Helical" evidence="1">
    <location>
        <begin position="250"/>
        <end position="268"/>
    </location>
</feature>
<organism evidence="2 3">
    <name type="scientific">Haloferax gibbonsii</name>
    <dbReference type="NCBI Taxonomy" id="35746"/>
    <lineage>
        <taxon>Archaea</taxon>
        <taxon>Methanobacteriati</taxon>
        <taxon>Methanobacteriota</taxon>
        <taxon>Stenosarchaea group</taxon>
        <taxon>Halobacteria</taxon>
        <taxon>Halobacteriales</taxon>
        <taxon>Haloferacaceae</taxon>
        <taxon>Haloferax</taxon>
    </lineage>
</organism>
<dbReference type="GeneID" id="25246446"/>
<feature type="transmembrane region" description="Helical" evidence="1">
    <location>
        <begin position="83"/>
        <end position="103"/>
    </location>
</feature>
<dbReference type="Proteomes" id="UP000066124">
    <property type="component" value="Chromosome"/>
</dbReference>